<dbReference type="GO" id="GO:0005634">
    <property type="term" value="C:nucleus"/>
    <property type="evidence" value="ECO:0007669"/>
    <property type="project" value="UniProtKB-SubCell"/>
</dbReference>
<evidence type="ECO:0000256" key="9">
    <source>
        <dbReference type="ARBA" id="ARBA00023242"/>
    </source>
</evidence>
<comment type="similarity">
    <text evidence="3">Belongs to the TPA1 family.</text>
</comment>
<evidence type="ECO:0000313" key="15">
    <source>
        <dbReference type="EMBL" id="CEP18918.1"/>
    </source>
</evidence>
<evidence type="ECO:0000256" key="2">
    <source>
        <dbReference type="ARBA" id="ARBA00004123"/>
    </source>
</evidence>
<dbReference type="Pfam" id="PF13661">
    <property type="entry name" value="2OG-FeII_Oxy_4"/>
    <property type="match status" value="1"/>
</dbReference>
<dbReference type="GO" id="GO:0031543">
    <property type="term" value="F:peptidyl-proline dioxygenase activity"/>
    <property type="evidence" value="ECO:0007669"/>
    <property type="project" value="UniProtKB-ARBA"/>
</dbReference>
<dbReference type="OrthoDB" id="430522at2759"/>
<comment type="catalytic activity">
    <reaction evidence="11">
        <text>[ribosomal protein uS12]-(3S)-3-hydroxy-L-proline + 2-oxoglutarate + O2 = [ribosomal protein uS12]-(3S)-3,4-dihydroxy-L-proline + succinate + CO2</text>
        <dbReference type="Rhea" id="RHEA:54160"/>
        <dbReference type="Rhea" id="RHEA-COMP:13817"/>
        <dbReference type="Rhea" id="RHEA-COMP:13818"/>
        <dbReference type="ChEBI" id="CHEBI:15379"/>
        <dbReference type="ChEBI" id="CHEBI:16526"/>
        <dbReference type="ChEBI" id="CHEBI:16810"/>
        <dbReference type="ChEBI" id="CHEBI:30031"/>
        <dbReference type="ChEBI" id="CHEBI:85428"/>
        <dbReference type="ChEBI" id="CHEBI:138052"/>
    </reaction>
</comment>
<dbReference type="PANTHER" id="PTHR12117">
    <property type="entry name" value="HISTONE ACETYLTRANSFERASE COMPLEX"/>
    <property type="match status" value="1"/>
</dbReference>
<evidence type="ECO:0000256" key="6">
    <source>
        <dbReference type="ARBA" id="ARBA00022964"/>
    </source>
</evidence>
<dbReference type="GO" id="GO:0006449">
    <property type="term" value="P:regulation of translational termination"/>
    <property type="evidence" value="ECO:0007669"/>
    <property type="project" value="TreeGrafter"/>
</dbReference>
<evidence type="ECO:0000256" key="13">
    <source>
        <dbReference type="SAM" id="MobiDB-lite"/>
    </source>
</evidence>
<dbReference type="InterPro" id="IPR043044">
    <property type="entry name" value="TPA1/Ofd1_C"/>
</dbReference>
<evidence type="ECO:0000256" key="10">
    <source>
        <dbReference type="ARBA" id="ARBA00047444"/>
    </source>
</evidence>
<dbReference type="PANTHER" id="PTHR12117:SF0">
    <property type="entry name" value="PROLYL 3-HYDROXYLASE OGFOD1"/>
    <property type="match status" value="1"/>
</dbReference>
<evidence type="ECO:0000256" key="11">
    <source>
        <dbReference type="ARBA" id="ARBA00051966"/>
    </source>
</evidence>
<dbReference type="Gene3D" id="3.60.130.20">
    <property type="entry name" value="Oxoglutarate/iron-dependent oxygenase, C-terminal degradation domain"/>
    <property type="match status" value="1"/>
</dbReference>
<keyword evidence="8" id="KW-0408">Iron</keyword>
<evidence type="ECO:0000256" key="7">
    <source>
        <dbReference type="ARBA" id="ARBA00023002"/>
    </source>
</evidence>
<name>A0A0B7NUK0_9FUNG</name>
<feature type="domain" description="Fe2OG dioxygenase" evidence="14">
    <location>
        <begin position="149"/>
        <end position="257"/>
    </location>
</feature>
<evidence type="ECO:0000256" key="12">
    <source>
        <dbReference type="ARBA" id="ARBA00081607"/>
    </source>
</evidence>
<evidence type="ECO:0000256" key="5">
    <source>
        <dbReference type="ARBA" id="ARBA00022896"/>
    </source>
</evidence>
<evidence type="ECO:0000313" key="16">
    <source>
        <dbReference type="Proteomes" id="UP000054107"/>
    </source>
</evidence>
<dbReference type="GO" id="GO:0010604">
    <property type="term" value="P:positive regulation of macromolecule metabolic process"/>
    <property type="evidence" value="ECO:0007669"/>
    <property type="project" value="UniProtKB-ARBA"/>
</dbReference>
<dbReference type="Pfam" id="PF10637">
    <property type="entry name" value="Ofd1_CTDD"/>
    <property type="match status" value="1"/>
</dbReference>
<sequence length="566" mass="64169">MPPSTAEIRATSTAAEDRTDVKRIKKQNSIRQSVKDKFAPGLFDKESRDAVRKSVEASKPYPHCKISRLINDNLLRRVHKEIFSKLNFTTKETDIYKVNQTGDLANMDGLDEKERSQLSALFELRNAIYSKEFREYVSEVTGCGLLSESKMDMSVNTYTEGCHLLNHDDVIGTRRVSFILYMPGDPDEQWDPSFGGALELYPVIEPDTPANEPTVSIPPQWNQFAMFTVLPGYSFHSVEEVVVEGKPRLSIQGWFHFPQEGEVGYKKDAEKSDSLSTLQQLEAAIDVKENFEQYKTDLDDEATLGLTEEDLKELATWMNPVYLNAEFIAQITEKFLEESAVQLNEILNKEIFSKIKAATFKCDELDNFTKTVMPPHGTGVRGDWAVQGSPVSQRFLNLNEEIRSHEETSVLFNQLRSYFKSEAFRHWLAVLTQLLPTGNRGMARRFRPGHDFTLATTNLRGQPVLDATLCLTTTPNAEAAKKWESCEVGGYECYMAAHEGDDDPATYRFNDDDGALLTMAAGSNELSLVLRDENVMRFVKYVSARAPGARWDISFEYDLQEDKEKI</sequence>
<feature type="region of interest" description="Disordered" evidence="13">
    <location>
        <begin position="1"/>
        <end position="32"/>
    </location>
</feature>
<comment type="subcellular location">
    <subcellularLocation>
        <location evidence="2">Nucleus</location>
    </subcellularLocation>
</comment>
<dbReference type="InterPro" id="IPR006620">
    <property type="entry name" value="Pro_4_hyd_alph"/>
</dbReference>
<dbReference type="STRING" id="35722.A0A0B7NUK0"/>
<dbReference type="InterPro" id="IPR051842">
    <property type="entry name" value="uS12_prolyl_hydroxylase"/>
</dbReference>
<evidence type="ECO:0000259" key="14">
    <source>
        <dbReference type="PROSITE" id="PS51471"/>
    </source>
</evidence>
<comment type="cofactor">
    <cofactor evidence="1">
        <name>L-ascorbate</name>
        <dbReference type="ChEBI" id="CHEBI:38290"/>
    </cofactor>
</comment>
<evidence type="ECO:0000256" key="3">
    <source>
        <dbReference type="ARBA" id="ARBA00007443"/>
    </source>
</evidence>
<gene>
    <name evidence="15" type="primary">PARPA_13227.1 scaffold 46252</name>
</gene>
<keyword evidence="5" id="KW-0847">Vitamin C</keyword>
<protein>
    <recommendedName>
        <fullName evidence="12">uS12 prolyl 3,4-dihydroxylase</fullName>
    </recommendedName>
</protein>
<dbReference type="Gene3D" id="2.60.120.620">
    <property type="entry name" value="q2cbj1_9rhob like domain"/>
    <property type="match status" value="1"/>
</dbReference>
<keyword evidence="9" id="KW-0539">Nucleus</keyword>
<dbReference type="InterPro" id="IPR019601">
    <property type="entry name" value="Oxoglutarate/Fe-dep_Oase_C"/>
</dbReference>
<dbReference type="GO" id="GO:0005506">
    <property type="term" value="F:iron ion binding"/>
    <property type="evidence" value="ECO:0007669"/>
    <property type="project" value="InterPro"/>
</dbReference>
<dbReference type="InterPro" id="IPR039558">
    <property type="entry name" value="TPA1/OFD1_N"/>
</dbReference>
<accession>A0A0B7NUK0</accession>
<dbReference type="PROSITE" id="PS51471">
    <property type="entry name" value="FE2OG_OXY"/>
    <property type="match status" value="1"/>
</dbReference>
<proteinExistence type="inferred from homology"/>
<organism evidence="15 16">
    <name type="scientific">Parasitella parasitica</name>
    <dbReference type="NCBI Taxonomy" id="35722"/>
    <lineage>
        <taxon>Eukaryota</taxon>
        <taxon>Fungi</taxon>
        <taxon>Fungi incertae sedis</taxon>
        <taxon>Mucoromycota</taxon>
        <taxon>Mucoromycotina</taxon>
        <taxon>Mucoromycetes</taxon>
        <taxon>Mucorales</taxon>
        <taxon>Mucorineae</taxon>
        <taxon>Mucoraceae</taxon>
        <taxon>Parasitella</taxon>
    </lineage>
</organism>
<keyword evidence="4" id="KW-0479">Metal-binding</keyword>
<dbReference type="SMART" id="SM00702">
    <property type="entry name" value="P4Hc"/>
    <property type="match status" value="1"/>
</dbReference>
<dbReference type="InterPro" id="IPR005123">
    <property type="entry name" value="Oxoglu/Fe-dep_dioxygenase_dom"/>
</dbReference>
<evidence type="ECO:0000256" key="8">
    <source>
        <dbReference type="ARBA" id="ARBA00023004"/>
    </source>
</evidence>
<keyword evidence="7" id="KW-0560">Oxidoreductase</keyword>
<dbReference type="FunFam" id="2.60.120.620:FF:000014">
    <property type="entry name" value="Prolyl 3,4-dihydroxylase TPA1"/>
    <property type="match status" value="1"/>
</dbReference>
<dbReference type="GO" id="GO:0005737">
    <property type="term" value="C:cytoplasm"/>
    <property type="evidence" value="ECO:0007669"/>
    <property type="project" value="TreeGrafter"/>
</dbReference>
<evidence type="ECO:0000256" key="4">
    <source>
        <dbReference type="ARBA" id="ARBA00022723"/>
    </source>
</evidence>
<dbReference type="GO" id="GO:0031418">
    <property type="term" value="F:L-ascorbic acid binding"/>
    <property type="evidence" value="ECO:0007669"/>
    <property type="project" value="UniProtKB-KW"/>
</dbReference>
<dbReference type="GO" id="GO:0009896">
    <property type="term" value="P:positive regulation of catabolic process"/>
    <property type="evidence" value="ECO:0007669"/>
    <property type="project" value="UniProtKB-ARBA"/>
</dbReference>
<dbReference type="Proteomes" id="UP000054107">
    <property type="component" value="Unassembled WGS sequence"/>
</dbReference>
<keyword evidence="6" id="KW-0223">Dioxygenase</keyword>
<reference evidence="15 16" key="1">
    <citation type="submission" date="2014-09" db="EMBL/GenBank/DDBJ databases">
        <authorList>
            <person name="Ellenberger Sabrina"/>
        </authorList>
    </citation>
    <scope>NUCLEOTIDE SEQUENCE [LARGE SCALE GENOMIC DNA]</scope>
    <source>
        <strain evidence="15 16">CBS 412.66</strain>
    </source>
</reference>
<keyword evidence="16" id="KW-1185">Reference proteome</keyword>
<evidence type="ECO:0000256" key="1">
    <source>
        <dbReference type="ARBA" id="ARBA00001961"/>
    </source>
</evidence>
<dbReference type="EMBL" id="LN733964">
    <property type="protein sequence ID" value="CEP18918.1"/>
    <property type="molecule type" value="Genomic_DNA"/>
</dbReference>
<dbReference type="AlphaFoldDB" id="A0A0B7NUK0"/>
<comment type="catalytic activity">
    <reaction evidence="10">
        <text>[ribosomal protein uS12]-L-proline + 2-oxoglutarate + O2 = [ribosomal protein uS12]-(3S)-3-hydroxy-L-proline + succinate + CO2</text>
        <dbReference type="Rhea" id="RHEA:54156"/>
        <dbReference type="Rhea" id="RHEA-COMP:13816"/>
        <dbReference type="Rhea" id="RHEA-COMP:13818"/>
        <dbReference type="ChEBI" id="CHEBI:15379"/>
        <dbReference type="ChEBI" id="CHEBI:16526"/>
        <dbReference type="ChEBI" id="CHEBI:16810"/>
        <dbReference type="ChEBI" id="CHEBI:30031"/>
        <dbReference type="ChEBI" id="CHEBI:50342"/>
        <dbReference type="ChEBI" id="CHEBI:85428"/>
    </reaction>
</comment>